<name>A0ABY6MBD8_MORBO</name>
<geneLocation type="plasmid" evidence="1 2">
    <name>unnamed1</name>
</geneLocation>
<evidence type="ECO:0000313" key="2">
    <source>
        <dbReference type="Proteomes" id="UP001163632"/>
    </source>
</evidence>
<accession>A0ABY6MBD8</accession>
<reference evidence="1" key="1">
    <citation type="journal article" date="2022" name="BMC Microbiol.">
        <title>Whole genome sequencing of Moraxella bovis strains from North America reveals two genotypes with different genetic determinants.</title>
        <authorList>
            <person name="Wynn E.L."/>
            <person name="Hille M.M."/>
            <person name="Loy J.D."/>
            <person name="Schuller G."/>
            <person name="Kuhn K.L."/>
            <person name="Dickey A.M."/>
            <person name="Bono J.L."/>
            <person name="Clawson M.L."/>
        </authorList>
    </citation>
    <scope>NUCLEOTIDE SEQUENCE</scope>
    <source>
        <strain evidence="1">SAM102599</strain>
    </source>
</reference>
<dbReference type="RefSeq" id="WP_264697356.1">
    <property type="nucleotide sequence ID" value="NZ_CP087831.1"/>
</dbReference>
<gene>
    <name evidence="1" type="ORF">LP092_14970</name>
</gene>
<evidence type="ECO:0000313" key="1">
    <source>
        <dbReference type="EMBL" id="UZA04778.1"/>
    </source>
</evidence>
<keyword evidence="2" id="KW-1185">Reference proteome</keyword>
<organism evidence="1 2">
    <name type="scientific">Moraxella bovis</name>
    <dbReference type="NCBI Taxonomy" id="476"/>
    <lineage>
        <taxon>Bacteria</taxon>
        <taxon>Pseudomonadati</taxon>
        <taxon>Pseudomonadota</taxon>
        <taxon>Gammaproteobacteria</taxon>
        <taxon>Moraxellales</taxon>
        <taxon>Moraxellaceae</taxon>
        <taxon>Moraxella</taxon>
    </lineage>
</organism>
<sequence>MNVTNQQPKTLYSFYNYQNYEHNAEYWARNGTKPFRYRQGFGMYGAKISEKIYSTDEILEIIKCGCVDVFEYDNFILFNTYSSCDMV</sequence>
<dbReference type="Proteomes" id="UP001163632">
    <property type="component" value="Plasmid unnamed1"/>
</dbReference>
<protein>
    <submittedName>
        <fullName evidence="1">Uncharacterized protein</fullName>
    </submittedName>
</protein>
<dbReference type="EMBL" id="CP087831">
    <property type="protein sequence ID" value="UZA04778.1"/>
    <property type="molecule type" value="Genomic_DNA"/>
</dbReference>
<keyword evidence="1" id="KW-0614">Plasmid</keyword>
<proteinExistence type="predicted"/>